<reference evidence="1 2" key="1">
    <citation type="journal article" date="2019" name="Int. J. Syst. Evol. Microbiol.">
        <title>The Global Catalogue of Microorganisms (GCM) 10K type strain sequencing project: providing services to taxonomists for standard genome sequencing and annotation.</title>
        <authorList>
            <consortium name="The Broad Institute Genomics Platform"/>
            <consortium name="The Broad Institute Genome Sequencing Center for Infectious Disease"/>
            <person name="Wu L."/>
            <person name="Ma J."/>
        </authorList>
    </citation>
    <scope>NUCLEOTIDE SEQUENCE [LARGE SCALE GENOMIC DNA]</scope>
    <source>
        <strain evidence="1 2">JCM 3367</strain>
    </source>
</reference>
<comment type="caution">
    <text evidence="1">The sequence shown here is derived from an EMBL/GenBank/DDBJ whole genome shotgun (WGS) entry which is preliminary data.</text>
</comment>
<sequence>MASNNHCRFSVGQGDPRQFWVAGFTQRRVLLEGWSYTPLANRYEMANSSVPTRCRARTHRCCRPNDAPFTAPPVATVGRLRARYGVRWLVVDIRRPHDPTGIARVAELRLATGQVSIYRLR</sequence>
<dbReference type="EMBL" id="BAAARY010000020">
    <property type="protein sequence ID" value="GAA2530417.1"/>
    <property type="molecule type" value="Genomic_DNA"/>
</dbReference>
<dbReference type="RefSeq" id="WP_344173983.1">
    <property type="nucleotide sequence ID" value="NZ_BAAARY010000020.1"/>
</dbReference>
<dbReference type="Proteomes" id="UP001499978">
    <property type="component" value="Unassembled WGS sequence"/>
</dbReference>
<proteinExistence type="predicted"/>
<keyword evidence="2" id="KW-1185">Reference proteome</keyword>
<evidence type="ECO:0000313" key="2">
    <source>
        <dbReference type="Proteomes" id="UP001499978"/>
    </source>
</evidence>
<organism evidence="1 2">
    <name type="scientific">Pilimelia columellifera subsp. columellifera</name>
    <dbReference type="NCBI Taxonomy" id="706583"/>
    <lineage>
        <taxon>Bacteria</taxon>
        <taxon>Bacillati</taxon>
        <taxon>Actinomycetota</taxon>
        <taxon>Actinomycetes</taxon>
        <taxon>Micromonosporales</taxon>
        <taxon>Micromonosporaceae</taxon>
        <taxon>Pilimelia</taxon>
    </lineage>
</organism>
<protein>
    <submittedName>
        <fullName evidence="1">Uncharacterized protein</fullName>
    </submittedName>
</protein>
<name>A0ABN3NQ12_9ACTN</name>
<gene>
    <name evidence="1" type="ORF">GCM10010201_32350</name>
</gene>
<evidence type="ECO:0000313" key="1">
    <source>
        <dbReference type="EMBL" id="GAA2530417.1"/>
    </source>
</evidence>
<accession>A0ABN3NQ12</accession>